<evidence type="ECO:0000313" key="3">
    <source>
        <dbReference type="EMBL" id="PWK23058.1"/>
    </source>
</evidence>
<dbReference type="Proteomes" id="UP000245667">
    <property type="component" value="Unassembled WGS sequence"/>
</dbReference>
<evidence type="ECO:0000313" key="2">
    <source>
        <dbReference type="EMBL" id="MBD1259799.1"/>
    </source>
</evidence>
<keyword evidence="5" id="KW-1185">Reference proteome</keyword>
<dbReference type="PROSITE" id="PS51257">
    <property type="entry name" value="PROKAR_LIPOPROTEIN"/>
    <property type="match status" value="1"/>
</dbReference>
<gene>
    <name evidence="2" type="ORF">HZY62_04305</name>
    <name evidence="3" type="ORF">LX92_02387</name>
</gene>
<name>A0A316E051_9FLAO</name>
<sequence length="52" mass="5534">MKKILIAILVIAMNTVFFSCKPDSVAESDALYNMQAAEGDDGDIPPPPPEGL</sequence>
<feature type="signal peptide" evidence="1">
    <location>
        <begin position="1"/>
        <end position="18"/>
    </location>
</feature>
<evidence type="ECO:0008006" key="6">
    <source>
        <dbReference type="Google" id="ProtNLM"/>
    </source>
</evidence>
<keyword evidence="1" id="KW-0732">Signal</keyword>
<accession>A0A316E051</accession>
<reference evidence="2 5" key="2">
    <citation type="submission" date="2020-07" db="EMBL/GenBank/DDBJ databases">
        <title>The draft genome sequence of Maribacter polysiphoniae KCTC 22021.</title>
        <authorList>
            <person name="Mu L."/>
        </authorList>
    </citation>
    <scope>NUCLEOTIDE SEQUENCE [LARGE SCALE GENOMIC DNA]</scope>
    <source>
        <strain evidence="2 5">KCTC 22021</strain>
    </source>
</reference>
<evidence type="ECO:0000256" key="1">
    <source>
        <dbReference type="SAM" id="SignalP"/>
    </source>
</evidence>
<organism evidence="3 4">
    <name type="scientific">Maribacter polysiphoniae</name>
    <dbReference type="NCBI Taxonomy" id="429344"/>
    <lineage>
        <taxon>Bacteria</taxon>
        <taxon>Pseudomonadati</taxon>
        <taxon>Bacteroidota</taxon>
        <taxon>Flavobacteriia</taxon>
        <taxon>Flavobacteriales</taxon>
        <taxon>Flavobacteriaceae</taxon>
        <taxon>Maribacter</taxon>
    </lineage>
</organism>
<feature type="chain" id="PRO_5016272206" description="Secreted protein" evidence="1">
    <location>
        <begin position="19"/>
        <end position="52"/>
    </location>
</feature>
<dbReference type="EMBL" id="QGGQ01000005">
    <property type="protein sequence ID" value="PWK23058.1"/>
    <property type="molecule type" value="Genomic_DNA"/>
</dbReference>
<protein>
    <recommendedName>
        <fullName evidence="6">Secreted protein</fullName>
    </recommendedName>
</protein>
<reference evidence="3 4" key="1">
    <citation type="submission" date="2018-05" db="EMBL/GenBank/DDBJ databases">
        <title>Genomic Encyclopedia of Archaeal and Bacterial Type Strains, Phase II (KMG-II): from individual species to whole genera.</title>
        <authorList>
            <person name="Goeker M."/>
        </authorList>
    </citation>
    <scope>NUCLEOTIDE SEQUENCE [LARGE SCALE GENOMIC DNA]</scope>
    <source>
        <strain evidence="3 4">DSM 23514</strain>
    </source>
</reference>
<proteinExistence type="predicted"/>
<dbReference type="Proteomes" id="UP000651837">
    <property type="component" value="Unassembled WGS sequence"/>
</dbReference>
<evidence type="ECO:0000313" key="4">
    <source>
        <dbReference type="Proteomes" id="UP000245667"/>
    </source>
</evidence>
<comment type="caution">
    <text evidence="3">The sequence shown here is derived from an EMBL/GenBank/DDBJ whole genome shotgun (WGS) entry which is preliminary data.</text>
</comment>
<evidence type="ECO:0000313" key="5">
    <source>
        <dbReference type="Proteomes" id="UP000651837"/>
    </source>
</evidence>
<dbReference type="RefSeq" id="WP_170117840.1">
    <property type="nucleotide sequence ID" value="NZ_JACWLN010000001.1"/>
</dbReference>
<dbReference type="EMBL" id="JACWLN010000001">
    <property type="protein sequence ID" value="MBD1259799.1"/>
    <property type="molecule type" value="Genomic_DNA"/>
</dbReference>
<dbReference type="AlphaFoldDB" id="A0A316E051"/>